<feature type="domain" description="NAD-dependent epimerase/dehydratase" evidence="1">
    <location>
        <begin position="156"/>
        <end position="237"/>
    </location>
</feature>
<dbReference type="AlphaFoldDB" id="A0A9P9J8D8"/>
<dbReference type="InterPro" id="IPR016040">
    <property type="entry name" value="NAD(P)-bd_dom"/>
</dbReference>
<reference evidence="3" key="1">
    <citation type="journal article" date="2021" name="Nat. Commun.">
        <title>Genetic determinants of endophytism in the Arabidopsis root mycobiome.</title>
        <authorList>
            <person name="Mesny F."/>
            <person name="Miyauchi S."/>
            <person name="Thiergart T."/>
            <person name="Pickel B."/>
            <person name="Atanasova L."/>
            <person name="Karlsson M."/>
            <person name="Huettel B."/>
            <person name="Barry K.W."/>
            <person name="Haridas S."/>
            <person name="Chen C."/>
            <person name="Bauer D."/>
            <person name="Andreopoulos W."/>
            <person name="Pangilinan J."/>
            <person name="LaButti K."/>
            <person name="Riley R."/>
            <person name="Lipzen A."/>
            <person name="Clum A."/>
            <person name="Drula E."/>
            <person name="Henrissat B."/>
            <person name="Kohler A."/>
            <person name="Grigoriev I.V."/>
            <person name="Martin F.M."/>
            <person name="Hacquard S."/>
        </authorList>
    </citation>
    <scope>NUCLEOTIDE SEQUENCE</scope>
    <source>
        <strain evidence="3">MPI-CAGE-AT-0147</strain>
    </source>
</reference>
<feature type="domain" description="NAD(P)-binding" evidence="2">
    <location>
        <begin position="9"/>
        <end position="94"/>
    </location>
</feature>
<dbReference type="Gene3D" id="3.40.50.720">
    <property type="entry name" value="NAD(P)-binding Rossmann-like Domain"/>
    <property type="match status" value="1"/>
</dbReference>
<comment type="caution">
    <text evidence="3">The sequence shown here is derived from an EMBL/GenBank/DDBJ whole genome shotgun (WGS) entry which is preliminary data.</text>
</comment>
<keyword evidence="4" id="KW-1185">Reference proteome</keyword>
<gene>
    <name evidence="3" type="ORF">EDB81DRAFT_786352</name>
</gene>
<protein>
    <recommendedName>
        <fullName evidence="5">NAD(P)-binding domain-containing protein</fullName>
    </recommendedName>
</protein>
<dbReference type="InterPro" id="IPR036291">
    <property type="entry name" value="NAD(P)-bd_dom_sf"/>
</dbReference>
<dbReference type="EMBL" id="JAGMUV010000005">
    <property type="protein sequence ID" value="KAH7156227.1"/>
    <property type="molecule type" value="Genomic_DNA"/>
</dbReference>
<accession>A0A9P9J8D8</accession>
<sequence>MTTKVFLTGATGFIGGAVLAQLHDAHPDYDFTLFVRNEERGKPIAAKYPDVSFVYGNLDDSDVIEKAAAEADVVIHTANSADDAPSAKAIAKGIAAGHTAEKPGYWIHLSGTGILTWYDSEHKRFGEGPVPEETYNDLEGIDRLLNLPDNAPHRDIDKIVQAASSDAVKILIVGPPTIYGTGRGLVNSRSVQVPNLARATLQFGYAPVVGSGKTEWDNVHIDDLANLFVKFVEASQDPSKRDNPEIFGRNGYFFARQGSHKWSDVATWIAEEASRRGYAPGLTTKSVPQEEVTGTGLVSSATWGANSKGEAERAKKYLGWEPTAVDLRETIAEAVEIEARALGLTPKDAKS</sequence>
<dbReference type="Pfam" id="PF01370">
    <property type="entry name" value="Epimerase"/>
    <property type="match status" value="1"/>
</dbReference>
<evidence type="ECO:0000259" key="1">
    <source>
        <dbReference type="Pfam" id="PF01370"/>
    </source>
</evidence>
<dbReference type="PANTHER" id="PTHR48079:SF6">
    <property type="entry name" value="NAD(P)-BINDING DOMAIN-CONTAINING PROTEIN-RELATED"/>
    <property type="match status" value="1"/>
</dbReference>
<dbReference type="Pfam" id="PF13460">
    <property type="entry name" value="NAD_binding_10"/>
    <property type="match status" value="1"/>
</dbReference>
<evidence type="ECO:0008006" key="5">
    <source>
        <dbReference type="Google" id="ProtNLM"/>
    </source>
</evidence>
<evidence type="ECO:0000313" key="4">
    <source>
        <dbReference type="Proteomes" id="UP000738349"/>
    </source>
</evidence>
<dbReference type="InterPro" id="IPR001509">
    <property type="entry name" value="Epimerase_deHydtase"/>
</dbReference>
<dbReference type="PANTHER" id="PTHR48079">
    <property type="entry name" value="PROTEIN YEEZ"/>
    <property type="match status" value="1"/>
</dbReference>
<organism evidence="3 4">
    <name type="scientific">Dactylonectria macrodidyma</name>
    <dbReference type="NCBI Taxonomy" id="307937"/>
    <lineage>
        <taxon>Eukaryota</taxon>
        <taxon>Fungi</taxon>
        <taxon>Dikarya</taxon>
        <taxon>Ascomycota</taxon>
        <taxon>Pezizomycotina</taxon>
        <taxon>Sordariomycetes</taxon>
        <taxon>Hypocreomycetidae</taxon>
        <taxon>Hypocreales</taxon>
        <taxon>Nectriaceae</taxon>
        <taxon>Dactylonectria</taxon>
    </lineage>
</organism>
<dbReference type="SUPFAM" id="SSF51735">
    <property type="entry name" value="NAD(P)-binding Rossmann-fold domains"/>
    <property type="match status" value="1"/>
</dbReference>
<dbReference type="InterPro" id="IPR051783">
    <property type="entry name" value="NAD(P)-dependent_oxidoreduct"/>
</dbReference>
<dbReference type="OrthoDB" id="2130169at2759"/>
<dbReference type="GO" id="GO:0005737">
    <property type="term" value="C:cytoplasm"/>
    <property type="evidence" value="ECO:0007669"/>
    <property type="project" value="TreeGrafter"/>
</dbReference>
<dbReference type="Proteomes" id="UP000738349">
    <property type="component" value="Unassembled WGS sequence"/>
</dbReference>
<evidence type="ECO:0000259" key="2">
    <source>
        <dbReference type="Pfam" id="PF13460"/>
    </source>
</evidence>
<evidence type="ECO:0000313" key="3">
    <source>
        <dbReference type="EMBL" id="KAH7156227.1"/>
    </source>
</evidence>
<dbReference type="GO" id="GO:0004029">
    <property type="term" value="F:aldehyde dehydrogenase (NAD+) activity"/>
    <property type="evidence" value="ECO:0007669"/>
    <property type="project" value="TreeGrafter"/>
</dbReference>
<name>A0A9P9J8D8_9HYPO</name>
<proteinExistence type="predicted"/>